<keyword evidence="2" id="KW-1185">Reference proteome</keyword>
<dbReference type="EMBL" id="JAUFPN010000170">
    <property type="protein sequence ID" value="MDN3566282.1"/>
    <property type="molecule type" value="Genomic_DNA"/>
</dbReference>
<evidence type="ECO:0000313" key="2">
    <source>
        <dbReference type="Proteomes" id="UP001529369"/>
    </source>
</evidence>
<protein>
    <submittedName>
        <fullName evidence="1">Uncharacterized protein</fullName>
    </submittedName>
</protein>
<evidence type="ECO:0000313" key="1">
    <source>
        <dbReference type="EMBL" id="MDN3566282.1"/>
    </source>
</evidence>
<reference evidence="2" key="1">
    <citation type="journal article" date="2019" name="Int. J. Syst. Evol. Microbiol.">
        <title>The Global Catalogue of Microorganisms (GCM) 10K type strain sequencing project: providing services to taxonomists for standard genome sequencing and annotation.</title>
        <authorList>
            <consortium name="The Broad Institute Genomics Platform"/>
            <consortium name="The Broad Institute Genome Sequencing Center for Infectious Disease"/>
            <person name="Wu L."/>
            <person name="Ma J."/>
        </authorList>
    </citation>
    <scope>NUCLEOTIDE SEQUENCE [LARGE SCALE GENOMIC DNA]</scope>
    <source>
        <strain evidence="2">CECT 7131</strain>
    </source>
</reference>
<proteinExistence type="predicted"/>
<dbReference type="RefSeq" id="WP_290318191.1">
    <property type="nucleotide sequence ID" value="NZ_JAUFPN010000170.1"/>
</dbReference>
<dbReference type="Proteomes" id="UP001529369">
    <property type="component" value="Unassembled WGS sequence"/>
</dbReference>
<organism evidence="1 2">
    <name type="scientific">Paeniroseomonas aquatica</name>
    <dbReference type="NCBI Taxonomy" id="373043"/>
    <lineage>
        <taxon>Bacteria</taxon>
        <taxon>Pseudomonadati</taxon>
        <taxon>Pseudomonadota</taxon>
        <taxon>Alphaproteobacteria</taxon>
        <taxon>Acetobacterales</taxon>
        <taxon>Acetobacteraceae</taxon>
        <taxon>Paeniroseomonas</taxon>
    </lineage>
</organism>
<comment type="caution">
    <text evidence="1">The sequence shown here is derived from an EMBL/GenBank/DDBJ whole genome shotgun (WGS) entry which is preliminary data.</text>
</comment>
<accession>A0ABT8A8Z8</accession>
<name>A0ABT8A8Z8_9PROT</name>
<sequence>MTNPDDRDAGFYWISIDGQEVEVAQWQTEWGRWLVTGSSLPLSDAISAHVVVLSDLLPPPLVPALRPETVA</sequence>
<gene>
    <name evidence="1" type="ORF">QWZ14_18075</name>
</gene>